<evidence type="ECO:0000313" key="3">
    <source>
        <dbReference type="EMBL" id="RJF71729.1"/>
    </source>
</evidence>
<dbReference type="RefSeq" id="WP_119763194.1">
    <property type="nucleotide sequence ID" value="NZ_QYUJ01000014.1"/>
</dbReference>
<accession>A0A418V6M6</accession>
<dbReference type="InterPro" id="IPR011009">
    <property type="entry name" value="Kinase-like_dom_sf"/>
</dbReference>
<dbReference type="GO" id="GO:0004413">
    <property type="term" value="F:homoserine kinase activity"/>
    <property type="evidence" value="ECO:0007669"/>
    <property type="project" value="TreeGrafter"/>
</dbReference>
<dbReference type="PANTHER" id="PTHR21064:SF6">
    <property type="entry name" value="AMINOGLYCOSIDE PHOSPHOTRANSFERASE DOMAIN-CONTAINING PROTEIN"/>
    <property type="match status" value="1"/>
</dbReference>
<dbReference type="Proteomes" id="UP000286287">
    <property type="component" value="Unassembled WGS sequence"/>
</dbReference>
<keyword evidence="4" id="KW-1185">Reference proteome</keyword>
<evidence type="ECO:0000256" key="1">
    <source>
        <dbReference type="ARBA" id="ARBA00038240"/>
    </source>
</evidence>
<comment type="caution">
    <text evidence="3">The sequence shown here is derived from an EMBL/GenBank/DDBJ whole genome shotgun (WGS) entry which is preliminary data.</text>
</comment>
<dbReference type="GO" id="GO:0009088">
    <property type="term" value="P:threonine biosynthetic process"/>
    <property type="evidence" value="ECO:0007669"/>
    <property type="project" value="TreeGrafter"/>
</dbReference>
<evidence type="ECO:0000259" key="2">
    <source>
        <dbReference type="Pfam" id="PF01636"/>
    </source>
</evidence>
<dbReference type="EMBL" id="QYUJ01000014">
    <property type="protein sequence ID" value="RJF71729.1"/>
    <property type="molecule type" value="Genomic_DNA"/>
</dbReference>
<reference evidence="3 4" key="1">
    <citation type="submission" date="2018-09" db="EMBL/GenBank/DDBJ databases">
        <authorList>
            <person name="Zhu H."/>
        </authorList>
    </citation>
    <scope>NUCLEOTIDE SEQUENCE [LARGE SCALE GENOMIC DNA]</scope>
    <source>
        <strain evidence="3 4">K2S05-167</strain>
    </source>
</reference>
<feature type="domain" description="Aminoglycoside phosphotransferase" evidence="2">
    <location>
        <begin position="34"/>
        <end position="265"/>
    </location>
</feature>
<dbReference type="OrthoDB" id="9800774at2"/>
<gene>
    <name evidence="3" type="ORF">D3875_09265</name>
</gene>
<dbReference type="Pfam" id="PF01636">
    <property type="entry name" value="APH"/>
    <property type="match status" value="1"/>
</dbReference>
<protein>
    <recommendedName>
        <fullName evidence="2">Aminoglycoside phosphotransferase domain-containing protein</fullName>
    </recommendedName>
</protein>
<dbReference type="SUPFAM" id="SSF56112">
    <property type="entry name" value="Protein kinase-like (PK-like)"/>
    <property type="match status" value="1"/>
</dbReference>
<dbReference type="Gene3D" id="3.30.200.20">
    <property type="entry name" value="Phosphorylase Kinase, domain 1"/>
    <property type="match status" value="1"/>
</dbReference>
<dbReference type="Gene3D" id="3.90.1200.10">
    <property type="match status" value="1"/>
</dbReference>
<evidence type="ECO:0000313" key="4">
    <source>
        <dbReference type="Proteomes" id="UP000286287"/>
    </source>
</evidence>
<name>A0A418V6M6_9DEIO</name>
<sequence>MSFAELTGRRQVARLRETALSALRAYPFQVRRLRLLNHGFNTTFRVDTQDGQKFALRINVNSRRSAEQIAAEMAWLAALSADTALRVPTPVPLADGSLLQHIWSSDLQRDLPVALFSWLPGGDLGDEATPAQWREVGRAAALLHGHALNWPLPAGAALSSLHHPLMDSANHLTGDHELLTAERREVLDETLRRVQEVLTNIFKREVPRPLHADLHGWNLKWARGKLYVFDFDDCGLGVPLQDLAISAYYLRPAAELEAALLEGYAAQAPLPSYTPLDYESVVAGRNLVLLNDVLVNTTAEIRAMQPRYVRNSVLKLRHFLETGEYRHDLPGVEQAG</sequence>
<dbReference type="PANTHER" id="PTHR21064">
    <property type="entry name" value="AMINOGLYCOSIDE PHOSPHOTRANSFERASE DOMAIN-CONTAINING PROTEIN-RELATED"/>
    <property type="match status" value="1"/>
</dbReference>
<dbReference type="InterPro" id="IPR002575">
    <property type="entry name" value="Aminoglycoside_PTrfase"/>
</dbReference>
<comment type="similarity">
    <text evidence="1">Belongs to the pseudomonas-type ThrB family.</text>
</comment>
<dbReference type="AlphaFoldDB" id="A0A418V6M6"/>
<organism evidence="3 4">
    <name type="scientific">Deinococcus cavernae</name>
    <dbReference type="NCBI Taxonomy" id="2320857"/>
    <lineage>
        <taxon>Bacteria</taxon>
        <taxon>Thermotogati</taxon>
        <taxon>Deinococcota</taxon>
        <taxon>Deinococci</taxon>
        <taxon>Deinococcales</taxon>
        <taxon>Deinococcaceae</taxon>
        <taxon>Deinococcus</taxon>
    </lineage>
</organism>
<proteinExistence type="inferred from homology"/>
<dbReference type="InterPro" id="IPR050249">
    <property type="entry name" value="Pseudomonas-type_ThrB"/>
</dbReference>